<evidence type="ECO:0000313" key="3">
    <source>
        <dbReference type="Proteomes" id="UP001480595"/>
    </source>
</evidence>
<accession>A0ABR1VRX3</accession>
<dbReference type="SUPFAM" id="SSF53067">
    <property type="entry name" value="Actin-like ATPase domain"/>
    <property type="match status" value="1"/>
</dbReference>
<feature type="compositionally biased region" description="Acidic residues" evidence="1">
    <location>
        <begin position="576"/>
        <end position="617"/>
    </location>
</feature>
<protein>
    <submittedName>
        <fullName evidence="2">Uncharacterized protein</fullName>
    </submittedName>
</protein>
<feature type="region of interest" description="Disordered" evidence="1">
    <location>
        <begin position="570"/>
        <end position="618"/>
    </location>
</feature>
<organism evidence="2 3">
    <name type="scientific">Apiospora phragmitis</name>
    <dbReference type="NCBI Taxonomy" id="2905665"/>
    <lineage>
        <taxon>Eukaryota</taxon>
        <taxon>Fungi</taxon>
        <taxon>Dikarya</taxon>
        <taxon>Ascomycota</taxon>
        <taxon>Pezizomycotina</taxon>
        <taxon>Sordariomycetes</taxon>
        <taxon>Xylariomycetidae</taxon>
        <taxon>Amphisphaeriales</taxon>
        <taxon>Apiosporaceae</taxon>
        <taxon>Apiospora</taxon>
    </lineage>
</organism>
<proteinExistence type="predicted"/>
<evidence type="ECO:0000256" key="1">
    <source>
        <dbReference type="SAM" id="MobiDB-lite"/>
    </source>
</evidence>
<sequence>MKKTKVTLGIDLGSTSTRAVLGPQHVEETNRNFQSQRFSPGDFSSSIYPFENEGLVYLSEQPDPTRKPVSAKYAFYTLVNAKDELLEQYPLAEELTWRKDDEPFRQRLRTGLEQLFAETEWNLDFEELYRSIIVDVFGSQYKNDIIFVYETEALGQFLCRDYSGYLLHPEDTTQDEVSEDENSEGEEAPPKAYVRHDALLFLDFGGHSMNTCTFNVVYDQNDKPSFYLISSAKGACGGSEQWEYDIAQKAVERLEKKKGRQMPPLVKQEILDDFNRGKAKLGPTFDGRDYLFKGSLENGESMLMPFTPETLAKYFDAALKRPLELARERIEELINIKDIRPRVVVSGGTSRHAGLQHKLSMMCKENGLSPPFFTDTLSIKYDSMKIALGTVYAASNRTTIEQFLGRGAAIGVQRQPRAPRDPNTEDKWEYVAEFLLSNTRREIWKSKVTGSDRLKLICHPFYEAQSQQGWLEHYRCYDLLELGQPLKGSWRLALSFTGSGNDTQLLMERHYKPFKSKRYRRFDTRFPLYYNRGENCIHFGVEGGGNEELLEAPGRYPRAEGNKGTAIPTATREADLEGEMGEVEQDGEEEGNDKEEGEYDELVNEHEEEGTSSEESLESAAGLIEEYDHLCRNLEEVRRLDQEFADFDFTAGLLRNPTVTIVL</sequence>
<dbReference type="Proteomes" id="UP001480595">
    <property type="component" value="Unassembled WGS sequence"/>
</dbReference>
<comment type="caution">
    <text evidence="2">The sequence shown here is derived from an EMBL/GenBank/DDBJ whole genome shotgun (WGS) entry which is preliminary data.</text>
</comment>
<name>A0ABR1VRX3_9PEZI</name>
<reference evidence="2 3" key="1">
    <citation type="submission" date="2023-01" db="EMBL/GenBank/DDBJ databases">
        <title>Analysis of 21 Apiospora genomes using comparative genomics revels a genus with tremendous synthesis potential of carbohydrate active enzymes and secondary metabolites.</title>
        <authorList>
            <person name="Sorensen T."/>
        </authorList>
    </citation>
    <scope>NUCLEOTIDE SEQUENCE [LARGE SCALE GENOMIC DNA]</scope>
    <source>
        <strain evidence="2 3">CBS 135458</strain>
    </source>
</reference>
<dbReference type="EMBL" id="JAQQWL010000005">
    <property type="protein sequence ID" value="KAK8074010.1"/>
    <property type="molecule type" value="Genomic_DNA"/>
</dbReference>
<keyword evidence="3" id="KW-1185">Reference proteome</keyword>
<gene>
    <name evidence="2" type="ORF">PG994_004909</name>
</gene>
<dbReference type="InterPro" id="IPR043129">
    <property type="entry name" value="ATPase_NBD"/>
</dbReference>
<dbReference type="GeneID" id="92089381"/>
<dbReference type="RefSeq" id="XP_066718485.1">
    <property type="nucleotide sequence ID" value="XM_066856318.1"/>
</dbReference>
<evidence type="ECO:0000313" key="2">
    <source>
        <dbReference type="EMBL" id="KAK8074010.1"/>
    </source>
</evidence>